<comment type="catalytic activity">
    <reaction evidence="6">
        <text>O-phospho-L-seryl-[protein] + H2O = L-seryl-[protein] + phosphate</text>
        <dbReference type="Rhea" id="RHEA:20629"/>
        <dbReference type="Rhea" id="RHEA-COMP:9863"/>
        <dbReference type="Rhea" id="RHEA-COMP:11604"/>
        <dbReference type="ChEBI" id="CHEBI:15377"/>
        <dbReference type="ChEBI" id="CHEBI:29999"/>
        <dbReference type="ChEBI" id="CHEBI:43474"/>
        <dbReference type="ChEBI" id="CHEBI:83421"/>
        <dbReference type="EC" id="3.1.3.16"/>
    </reaction>
</comment>
<feature type="domain" description="Serine/threonine specific protein phosphatases" evidence="9">
    <location>
        <begin position="118"/>
        <end position="123"/>
    </location>
</feature>
<dbReference type="AlphaFoldDB" id="A0A0N5A901"/>
<dbReference type="EC" id="3.1.3.16" evidence="8"/>
<dbReference type="PROSITE" id="PS00125">
    <property type="entry name" value="SER_THR_PHOSPHATASE"/>
    <property type="match status" value="1"/>
</dbReference>
<dbReference type="Gene3D" id="3.60.21.10">
    <property type="match status" value="1"/>
</dbReference>
<dbReference type="WBParaSite" id="SMUV_0000056501-mRNA-1">
    <property type="protein sequence ID" value="SMUV_0000056501-mRNA-1"/>
    <property type="gene ID" value="SMUV_0000056501"/>
</dbReference>
<evidence type="ECO:0000313" key="11">
    <source>
        <dbReference type="WBParaSite" id="SMUV_0000056501-mRNA-1"/>
    </source>
</evidence>
<evidence type="ECO:0000313" key="10">
    <source>
        <dbReference type="Proteomes" id="UP000046393"/>
    </source>
</evidence>
<dbReference type="SMART" id="SM00156">
    <property type="entry name" value="PP2Ac"/>
    <property type="match status" value="1"/>
</dbReference>
<dbReference type="PRINTS" id="PR00114">
    <property type="entry name" value="STPHPHTASE"/>
</dbReference>
<evidence type="ECO:0000256" key="7">
    <source>
        <dbReference type="ARBA" id="ARBA00048336"/>
    </source>
</evidence>
<keyword evidence="2" id="KW-0479">Metal-binding</keyword>
<accession>A0A0N5A901</accession>
<keyword evidence="3 8" id="KW-0378">Hydrolase</keyword>
<keyword evidence="5" id="KW-0464">Manganese</keyword>
<name>A0A0N5A901_9BILA</name>
<sequence>MATKFNEKLIQAEIEEGISSVLRQPYPYRSQIDQLIPEQLIIKFLLYGTEIMRRESMLVEFEFSDKCSVVGDLHGNINDLIGVIYENGDYVGRGECQLDVFITVLLMKLRWPKYVCMLRGNHECQDQSEGDGFEQACLEAYQNIAVFKLFVQLFNYMPVSAIINDQILCCHGGISQWMISREAIRNIPRPTNVKSMKMLENCLLTDILWSDPEFEQLEPFLPSQRGISFSFNEEALNNVFHYLRCKLLIRGHECVKGGICEEVGGKCLTVHTTPMLNGDLAPAFIVLRTSRILSTEEPSNILVDISKNSRRKFSADYSDPIWTELLKNFILRSFSYQPLTYLETINHQAVQNYLDTLTPQQRPQHITHLQMSKWILTFAPEIFGIVRNCYPDFQGFMLSEFFPRYFPLIYDVCYGKGFSFRIGLSAGEKDLLKKVLMACIFNLDSVGCKPLALEEWPLERFDTEEVPKRKRRKFSRKYVANLYYKACKR</sequence>
<evidence type="ECO:0000256" key="1">
    <source>
        <dbReference type="ARBA" id="ARBA00001936"/>
    </source>
</evidence>
<dbReference type="GO" id="GO:0005634">
    <property type="term" value="C:nucleus"/>
    <property type="evidence" value="ECO:0007669"/>
    <property type="project" value="TreeGrafter"/>
</dbReference>
<protein>
    <recommendedName>
        <fullName evidence="8">Serine/threonine-protein phosphatase</fullName>
        <ecNumber evidence="8">3.1.3.16</ecNumber>
    </recommendedName>
</protein>
<comment type="cofactor">
    <cofactor evidence="1">
        <name>Mn(2+)</name>
        <dbReference type="ChEBI" id="CHEBI:29035"/>
    </cofactor>
</comment>
<dbReference type="CDD" id="cd00144">
    <property type="entry name" value="MPP_PPP_family"/>
    <property type="match status" value="1"/>
</dbReference>
<keyword evidence="4" id="KW-0904">Protein phosphatase</keyword>
<keyword evidence="10" id="KW-1185">Reference proteome</keyword>
<dbReference type="Proteomes" id="UP000046393">
    <property type="component" value="Unplaced"/>
</dbReference>
<evidence type="ECO:0000256" key="3">
    <source>
        <dbReference type="ARBA" id="ARBA00022801"/>
    </source>
</evidence>
<dbReference type="Pfam" id="PF00149">
    <property type="entry name" value="Metallophos"/>
    <property type="match status" value="1"/>
</dbReference>
<dbReference type="GO" id="GO:0005737">
    <property type="term" value="C:cytoplasm"/>
    <property type="evidence" value="ECO:0007669"/>
    <property type="project" value="TreeGrafter"/>
</dbReference>
<dbReference type="InterPro" id="IPR029052">
    <property type="entry name" value="Metallo-depent_PP-like"/>
</dbReference>
<evidence type="ECO:0000256" key="2">
    <source>
        <dbReference type="ARBA" id="ARBA00022723"/>
    </source>
</evidence>
<evidence type="ECO:0000256" key="5">
    <source>
        <dbReference type="ARBA" id="ARBA00023211"/>
    </source>
</evidence>
<reference evidence="11" key="1">
    <citation type="submission" date="2017-02" db="UniProtKB">
        <authorList>
            <consortium name="WormBaseParasite"/>
        </authorList>
    </citation>
    <scope>IDENTIFICATION</scope>
</reference>
<dbReference type="PANTHER" id="PTHR11668">
    <property type="entry name" value="SERINE/THREONINE PROTEIN PHOSPHATASE"/>
    <property type="match status" value="1"/>
</dbReference>
<organism evidence="10 11">
    <name type="scientific">Syphacia muris</name>
    <dbReference type="NCBI Taxonomy" id="451379"/>
    <lineage>
        <taxon>Eukaryota</taxon>
        <taxon>Metazoa</taxon>
        <taxon>Ecdysozoa</taxon>
        <taxon>Nematoda</taxon>
        <taxon>Chromadorea</taxon>
        <taxon>Rhabditida</taxon>
        <taxon>Spirurina</taxon>
        <taxon>Oxyuridomorpha</taxon>
        <taxon>Oxyuroidea</taxon>
        <taxon>Oxyuridae</taxon>
        <taxon>Syphacia</taxon>
    </lineage>
</organism>
<proteinExistence type="inferred from homology"/>
<dbReference type="InterPro" id="IPR006186">
    <property type="entry name" value="Ser/Thr-sp_prot-phosphatase"/>
</dbReference>
<evidence type="ECO:0000256" key="8">
    <source>
        <dbReference type="RuleBase" id="RU004273"/>
    </source>
</evidence>
<dbReference type="SUPFAM" id="SSF56300">
    <property type="entry name" value="Metallo-dependent phosphatases"/>
    <property type="match status" value="1"/>
</dbReference>
<evidence type="ECO:0000259" key="9">
    <source>
        <dbReference type="PROSITE" id="PS00125"/>
    </source>
</evidence>
<dbReference type="GO" id="GO:0004722">
    <property type="term" value="F:protein serine/threonine phosphatase activity"/>
    <property type="evidence" value="ECO:0007669"/>
    <property type="project" value="UniProtKB-EC"/>
</dbReference>
<comment type="similarity">
    <text evidence="8">Belongs to the PPP phosphatase family.</text>
</comment>
<dbReference type="PANTHER" id="PTHR11668:SF300">
    <property type="entry name" value="SERINE_THREONINE-PROTEIN PHOSPHATASE"/>
    <property type="match status" value="1"/>
</dbReference>
<dbReference type="STRING" id="451379.A0A0N5A901"/>
<dbReference type="InterPro" id="IPR004843">
    <property type="entry name" value="Calcineurin-like_PHP"/>
</dbReference>
<evidence type="ECO:0000256" key="4">
    <source>
        <dbReference type="ARBA" id="ARBA00022912"/>
    </source>
</evidence>
<evidence type="ECO:0000256" key="6">
    <source>
        <dbReference type="ARBA" id="ARBA00047761"/>
    </source>
</evidence>
<dbReference type="GO" id="GO:0046872">
    <property type="term" value="F:metal ion binding"/>
    <property type="evidence" value="ECO:0007669"/>
    <property type="project" value="UniProtKB-KW"/>
</dbReference>
<dbReference type="InterPro" id="IPR050341">
    <property type="entry name" value="PP1_catalytic_subunit"/>
</dbReference>
<comment type="catalytic activity">
    <reaction evidence="7 8">
        <text>O-phospho-L-threonyl-[protein] + H2O = L-threonyl-[protein] + phosphate</text>
        <dbReference type="Rhea" id="RHEA:47004"/>
        <dbReference type="Rhea" id="RHEA-COMP:11060"/>
        <dbReference type="Rhea" id="RHEA-COMP:11605"/>
        <dbReference type="ChEBI" id="CHEBI:15377"/>
        <dbReference type="ChEBI" id="CHEBI:30013"/>
        <dbReference type="ChEBI" id="CHEBI:43474"/>
        <dbReference type="ChEBI" id="CHEBI:61977"/>
        <dbReference type="EC" id="3.1.3.16"/>
    </reaction>
</comment>